<reference evidence="3 4" key="1">
    <citation type="submission" date="2019-12" db="EMBL/GenBank/DDBJ databases">
        <title>Chitinophaga sp. strain ysch24 (GDMCC 1.1355), whole genome shotgun sequence.</title>
        <authorList>
            <person name="Zhang X."/>
        </authorList>
    </citation>
    <scope>NUCLEOTIDE SEQUENCE [LARGE SCALE GENOMIC DNA]</scope>
    <source>
        <strain evidence="4">ysch24</strain>
    </source>
</reference>
<dbReference type="AlphaFoldDB" id="A0A7K1U9P1"/>
<organism evidence="3 4">
    <name type="scientific">Chitinophaga tropicalis</name>
    <dbReference type="NCBI Taxonomy" id="2683588"/>
    <lineage>
        <taxon>Bacteria</taxon>
        <taxon>Pseudomonadati</taxon>
        <taxon>Bacteroidota</taxon>
        <taxon>Chitinophagia</taxon>
        <taxon>Chitinophagales</taxon>
        <taxon>Chitinophagaceae</taxon>
        <taxon>Chitinophaga</taxon>
    </lineage>
</organism>
<feature type="compositionally biased region" description="Basic and acidic residues" evidence="1">
    <location>
        <begin position="121"/>
        <end position="135"/>
    </location>
</feature>
<feature type="region of interest" description="Disordered" evidence="1">
    <location>
        <begin position="121"/>
        <end position="140"/>
    </location>
</feature>
<feature type="signal peptide" evidence="2">
    <location>
        <begin position="1"/>
        <end position="25"/>
    </location>
</feature>
<gene>
    <name evidence="3" type="ORF">GO493_22645</name>
</gene>
<proteinExistence type="predicted"/>
<name>A0A7K1U9P1_9BACT</name>
<accession>A0A7K1U9P1</accession>
<evidence type="ECO:0000313" key="4">
    <source>
        <dbReference type="Proteomes" id="UP000461730"/>
    </source>
</evidence>
<protein>
    <recommendedName>
        <fullName evidence="5">DUF4890 domain-containing protein</fullName>
    </recommendedName>
</protein>
<evidence type="ECO:0000256" key="1">
    <source>
        <dbReference type="SAM" id="MobiDB-lite"/>
    </source>
</evidence>
<dbReference type="Proteomes" id="UP000461730">
    <property type="component" value="Unassembled WGS sequence"/>
</dbReference>
<comment type="caution">
    <text evidence="3">The sequence shown here is derived from an EMBL/GenBank/DDBJ whole genome shotgun (WGS) entry which is preliminary data.</text>
</comment>
<keyword evidence="4" id="KW-1185">Reference proteome</keyword>
<feature type="chain" id="PRO_5029826126" description="DUF4890 domain-containing protein" evidence="2">
    <location>
        <begin position="26"/>
        <end position="140"/>
    </location>
</feature>
<evidence type="ECO:0000256" key="2">
    <source>
        <dbReference type="SAM" id="SignalP"/>
    </source>
</evidence>
<dbReference type="RefSeq" id="WP_157308507.1">
    <property type="nucleotide sequence ID" value="NZ_WRXN01000011.1"/>
</dbReference>
<evidence type="ECO:0000313" key="3">
    <source>
        <dbReference type="EMBL" id="MVT11084.1"/>
    </source>
</evidence>
<keyword evidence="2" id="KW-0732">Signal</keyword>
<dbReference type="EMBL" id="WRXN01000011">
    <property type="protein sequence ID" value="MVT11084.1"/>
    <property type="molecule type" value="Genomic_DNA"/>
</dbReference>
<evidence type="ECO:0008006" key="5">
    <source>
        <dbReference type="Google" id="ProtNLM"/>
    </source>
</evidence>
<sequence length="140" mass="16694">MKRYMICFGALLLCLLLGFSRESIAQKADTTAHKVRLSPEARADKMSDKLDRRLNLSAQQDKDIHAINTDISRRREQIKANATLPKKDKMQQIKQLEEERNQRFKSVLSADQYKKWNDWEMKKKERLETKMDKRQEKRNK</sequence>